<dbReference type="InterPro" id="IPR006158">
    <property type="entry name" value="Cobalamin-bd"/>
</dbReference>
<comment type="caution">
    <text evidence="5">The sequence shown here is derived from an EMBL/GenBank/DDBJ whole genome shotgun (WGS) entry which is preliminary data.</text>
</comment>
<organism evidence="5 6">
    <name type="scientific">Acetonema longum DSM 6540</name>
    <dbReference type="NCBI Taxonomy" id="1009370"/>
    <lineage>
        <taxon>Bacteria</taxon>
        <taxon>Bacillati</taxon>
        <taxon>Bacillota</taxon>
        <taxon>Negativicutes</taxon>
        <taxon>Acetonemataceae</taxon>
        <taxon>Acetonema</taxon>
    </lineage>
</organism>
<dbReference type="PANTHER" id="PTHR45833">
    <property type="entry name" value="METHIONINE SYNTHASE"/>
    <property type="match status" value="1"/>
</dbReference>
<dbReference type="Pfam" id="PF02607">
    <property type="entry name" value="B12-binding_2"/>
    <property type="match status" value="1"/>
</dbReference>
<dbReference type="GO" id="GO:0050667">
    <property type="term" value="P:homocysteine metabolic process"/>
    <property type="evidence" value="ECO:0007669"/>
    <property type="project" value="TreeGrafter"/>
</dbReference>
<protein>
    <submittedName>
        <fullName evidence="5">Cobalamin B12-binding domain protein</fullName>
    </submittedName>
</protein>
<evidence type="ECO:0000259" key="3">
    <source>
        <dbReference type="PROSITE" id="PS51332"/>
    </source>
</evidence>
<name>F7NLR1_9FIRM</name>
<dbReference type="GO" id="GO:0046872">
    <property type="term" value="F:metal ion binding"/>
    <property type="evidence" value="ECO:0007669"/>
    <property type="project" value="UniProtKB-KW"/>
</dbReference>
<dbReference type="PROSITE" id="PS51332">
    <property type="entry name" value="B12_BINDING"/>
    <property type="match status" value="1"/>
</dbReference>
<evidence type="ECO:0000256" key="1">
    <source>
        <dbReference type="ARBA" id="ARBA00022723"/>
    </source>
</evidence>
<dbReference type="Gene3D" id="1.10.1240.10">
    <property type="entry name" value="Methionine synthase domain"/>
    <property type="match status" value="1"/>
</dbReference>
<evidence type="ECO:0000313" key="6">
    <source>
        <dbReference type="Proteomes" id="UP000003240"/>
    </source>
</evidence>
<dbReference type="OrthoDB" id="9783599at2"/>
<dbReference type="eggNOG" id="COG5012">
    <property type="taxonomic scope" value="Bacteria"/>
</dbReference>
<dbReference type="InterPro" id="IPR003759">
    <property type="entry name" value="Cbl-bd_cap"/>
</dbReference>
<dbReference type="InterPro" id="IPR050554">
    <property type="entry name" value="Met_Synthase/Corrinoid"/>
</dbReference>
<accession>F7NLR1</accession>
<feature type="domain" description="B12-binding" evidence="3">
    <location>
        <begin position="92"/>
        <end position="218"/>
    </location>
</feature>
<dbReference type="PANTHER" id="PTHR45833:SF1">
    <property type="entry name" value="METHIONINE SYNTHASE"/>
    <property type="match status" value="1"/>
</dbReference>
<dbReference type="GO" id="GO:0005829">
    <property type="term" value="C:cytosol"/>
    <property type="evidence" value="ECO:0007669"/>
    <property type="project" value="TreeGrafter"/>
</dbReference>
<dbReference type="AlphaFoldDB" id="F7NLR1"/>
<dbReference type="Pfam" id="PF02310">
    <property type="entry name" value="B12-binding"/>
    <property type="match status" value="1"/>
</dbReference>
<evidence type="ECO:0000313" key="5">
    <source>
        <dbReference type="EMBL" id="EGO63002.1"/>
    </source>
</evidence>
<dbReference type="SUPFAM" id="SSF52242">
    <property type="entry name" value="Cobalamin (vitamin B12)-binding domain"/>
    <property type="match status" value="1"/>
</dbReference>
<reference evidence="5 6" key="1">
    <citation type="journal article" date="2011" name="EMBO J.">
        <title>Structural diversity of bacterial flagellar motors.</title>
        <authorList>
            <person name="Chen S."/>
            <person name="Beeby M."/>
            <person name="Murphy G.E."/>
            <person name="Leadbetter J.R."/>
            <person name="Hendrixson D.R."/>
            <person name="Briegel A."/>
            <person name="Li Z."/>
            <person name="Shi J."/>
            <person name="Tocheva E.I."/>
            <person name="Muller A."/>
            <person name="Dobro M.J."/>
            <person name="Jensen G.J."/>
        </authorList>
    </citation>
    <scope>NUCLEOTIDE SEQUENCE [LARGE SCALE GENOMIC DNA]</scope>
    <source>
        <strain evidence="5 6">DSM 6540</strain>
    </source>
</reference>
<keyword evidence="1" id="KW-0479">Metal-binding</keyword>
<dbReference type="Proteomes" id="UP000003240">
    <property type="component" value="Unassembled WGS sequence"/>
</dbReference>
<keyword evidence="6" id="KW-1185">Reference proteome</keyword>
<dbReference type="PROSITE" id="PS51337">
    <property type="entry name" value="B12_BINDING_NTER"/>
    <property type="match status" value="1"/>
</dbReference>
<evidence type="ECO:0000256" key="2">
    <source>
        <dbReference type="ARBA" id="ARBA00023285"/>
    </source>
</evidence>
<dbReference type="SUPFAM" id="SSF47644">
    <property type="entry name" value="Methionine synthase domain"/>
    <property type="match status" value="1"/>
</dbReference>
<proteinExistence type="predicted"/>
<dbReference type="GO" id="GO:0031419">
    <property type="term" value="F:cobalamin binding"/>
    <property type="evidence" value="ECO:0007669"/>
    <property type="project" value="InterPro"/>
</dbReference>
<keyword evidence="2" id="KW-0170">Cobalt</keyword>
<dbReference type="Gene3D" id="3.40.50.280">
    <property type="entry name" value="Cobalamin-binding domain"/>
    <property type="match status" value="1"/>
</dbReference>
<dbReference type="InterPro" id="IPR036724">
    <property type="entry name" value="Cobalamin-bd_sf"/>
</dbReference>
<feature type="domain" description="B12-binding N-terminal" evidence="4">
    <location>
        <begin position="1"/>
        <end position="92"/>
    </location>
</feature>
<gene>
    <name evidence="5" type="ORF">ALO_15177</name>
</gene>
<dbReference type="STRING" id="1009370.ALO_15177"/>
<sequence length="223" mass="24778">MILTTSTTPKILTAALTRINEDKVVELAQRSLDRGVHPHLIMEQMRAGLDAVYQLYSKGTYFLADLLIAAEIFKKVQNMVQDQTRLTDRREATDIVFGTVKDDIHDIGKNIVISVMESMDLQVVDLGVDVEPGRFVHAVAAAKAPILCLMGLLTVSYEHMKDTVALLEKAGLRQNTVVFIGGLVNDSVQAYVGSDYWEQDVYKACQLCKTVLKRELPSSLHIS</sequence>
<dbReference type="InterPro" id="IPR036594">
    <property type="entry name" value="Meth_synthase_dom"/>
</dbReference>
<dbReference type="SMART" id="SM01018">
    <property type="entry name" value="B12-binding_2"/>
    <property type="match status" value="1"/>
</dbReference>
<dbReference type="GO" id="GO:0008705">
    <property type="term" value="F:methionine synthase activity"/>
    <property type="evidence" value="ECO:0007669"/>
    <property type="project" value="TreeGrafter"/>
</dbReference>
<dbReference type="EMBL" id="AFGF01000144">
    <property type="protein sequence ID" value="EGO63002.1"/>
    <property type="molecule type" value="Genomic_DNA"/>
</dbReference>
<dbReference type="RefSeq" id="WP_004097087.1">
    <property type="nucleotide sequence ID" value="NZ_AFGF01000144.1"/>
</dbReference>
<evidence type="ECO:0000259" key="4">
    <source>
        <dbReference type="PROSITE" id="PS51337"/>
    </source>
</evidence>
<dbReference type="GO" id="GO:0046653">
    <property type="term" value="P:tetrahydrofolate metabolic process"/>
    <property type="evidence" value="ECO:0007669"/>
    <property type="project" value="TreeGrafter"/>
</dbReference>